<dbReference type="KEGG" id="dbk:DGMP_03180"/>
<protein>
    <recommendedName>
        <fullName evidence="4">Lipoprotein</fullName>
    </recommendedName>
</protein>
<dbReference type="EMBL" id="AP024086">
    <property type="protein sequence ID" value="BCL59625.1"/>
    <property type="molecule type" value="Genomic_DNA"/>
</dbReference>
<feature type="chain" id="PRO_5034608584" description="Lipoprotein" evidence="1">
    <location>
        <begin position="23"/>
        <end position="168"/>
    </location>
</feature>
<dbReference type="RefSeq" id="WP_228855829.1">
    <property type="nucleotide sequence ID" value="NZ_AP024086.1"/>
</dbReference>
<evidence type="ECO:0000313" key="2">
    <source>
        <dbReference type="EMBL" id="BCL59625.1"/>
    </source>
</evidence>
<gene>
    <name evidence="2" type="ORF">DGMP_03180</name>
</gene>
<sequence length="168" mass="18702">MKTKFNLRLFAVLSAVLFFALAGCVHYMNPKPGTVAVAQFRIPLSGVGKEKSVWKGKHLDIAYKIDQKEEQAEISGEVRIHENLLMSFPKLTRLRVKVHFLDDHGSVLASAGITPLYSSYSEVTEPLVFHTDTVIPPEAVSIVFSYSGLLTGQFNEPSEGWDIDFSPF</sequence>
<evidence type="ECO:0000313" key="3">
    <source>
        <dbReference type="Proteomes" id="UP000826725"/>
    </source>
</evidence>
<evidence type="ECO:0008006" key="4">
    <source>
        <dbReference type="Google" id="ProtNLM"/>
    </source>
</evidence>
<name>A0A8D5FKZ9_9BACT</name>
<dbReference type="AlphaFoldDB" id="A0A8D5FKZ9"/>
<feature type="signal peptide" evidence="1">
    <location>
        <begin position="1"/>
        <end position="22"/>
    </location>
</feature>
<keyword evidence="1" id="KW-0732">Signal</keyword>
<reference evidence="2" key="1">
    <citation type="submission" date="2020-09" db="EMBL/GenBank/DDBJ databases">
        <title>Desulfogranum mesoprofundum gen. nov., sp. nov., a novel mesophilic, sulfate-reducing chemolithoautotroph isolated from a deep-sea hydrothermal vent chimney in the Suiyo Seamount.</title>
        <authorList>
            <person name="Hashimoto Y."/>
            <person name="Nakagawa S."/>
        </authorList>
    </citation>
    <scope>NUCLEOTIDE SEQUENCE</scope>
    <source>
        <strain evidence="2">KT2</strain>
    </source>
</reference>
<proteinExistence type="predicted"/>
<organism evidence="2 3">
    <name type="scientific">Desulfomarina profundi</name>
    <dbReference type="NCBI Taxonomy" id="2772557"/>
    <lineage>
        <taxon>Bacteria</taxon>
        <taxon>Pseudomonadati</taxon>
        <taxon>Thermodesulfobacteriota</taxon>
        <taxon>Desulfobulbia</taxon>
        <taxon>Desulfobulbales</taxon>
        <taxon>Desulfobulbaceae</taxon>
        <taxon>Desulfomarina</taxon>
    </lineage>
</organism>
<dbReference type="Proteomes" id="UP000826725">
    <property type="component" value="Chromosome"/>
</dbReference>
<dbReference type="PROSITE" id="PS51257">
    <property type="entry name" value="PROKAR_LIPOPROTEIN"/>
    <property type="match status" value="1"/>
</dbReference>
<accession>A0A8D5FKZ9</accession>
<evidence type="ECO:0000256" key="1">
    <source>
        <dbReference type="SAM" id="SignalP"/>
    </source>
</evidence>
<keyword evidence="3" id="KW-1185">Reference proteome</keyword>